<name>A0A2N9Y2G7_9NEIS</name>
<dbReference type="AlphaFoldDB" id="A0A2N9Y2G7"/>
<evidence type="ECO:0000313" key="2">
    <source>
        <dbReference type="Proteomes" id="UP000231094"/>
    </source>
</evidence>
<proteinExistence type="predicted"/>
<dbReference type="Proteomes" id="UP000231094">
    <property type="component" value="Unassembled WGS sequence"/>
</dbReference>
<sequence>MAAYDLIINNLKKQNRNNNITFTAKFNHSRYSLTTLSSALQMIFFIDTAVLTTAATASFTTDSTWKKQFYLYINHHKQQPITLNQFLMAHNWHTHANSHTAV</sequence>
<dbReference type="EMBL" id="MEIV01000066">
    <property type="protein sequence ID" value="PIT61299.1"/>
    <property type="molecule type" value="Genomic_DNA"/>
</dbReference>
<gene>
    <name evidence="1" type="ORF">BHC47_06915</name>
</gene>
<dbReference type="RefSeq" id="WP_157784916.1">
    <property type="nucleotide sequence ID" value="NZ_MEIV01000066.1"/>
</dbReference>
<reference evidence="1 2" key="1">
    <citation type="journal article" date="2017" name="MBio">
        <title>Type VI secretion-mediated competition in the bee gut microbiome.</title>
        <authorList>
            <person name="Steele M.I."/>
            <person name="Kwong W.K."/>
            <person name="Powell J.E."/>
            <person name="Whiteley M."/>
            <person name="Moran N.A."/>
        </authorList>
    </citation>
    <scope>NUCLEOTIDE SEQUENCE [LARGE SCALE GENOMIC DNA]</scope>
    <source>
        <strain evidence="1 2">PEB0171</strain>
    </source>
</reference>
<protein>
    <submittedName>
        <fullName evidence="1">Uncharacterized protein</fullName>
    </submittedName>
</protein>
<comment type="caution">
    <text evidence="1">The sequence shown here is derived from an EMBL/GenBank/DDBJ whole genome shotgun (WGS) entry which is preliminary data.</text>
</comment>
<accession>A0A2N9Y2G7</accession>
<organism evidence="1 2">
    <name type="scientific">Snodgrassella alvi</name>
    <dbReference type="NCBI Taxonomy" id="1196083"/>
    <lineage>
        <taxon>Bacteria</taxon>
        <taxon>Pseudomonadati</taxon>
        <taxon>Pseudomonadota</taxon>
        <taxon>Betaproteobacteria</taxon>
        <taxon>Neisseriales</taxon>
        <taxon>Neisseriaceae</taxon>
        <taxon>Snodgrassella</taxon>
    </lineage>
</organism>
<evidence type="ECO:0000313" key="1">
    <source>
        <dbReference type="EMBL" id="PIT61299.1"/>
    </source>
</evidence>